<dbReference type="Proteomes" id="UP001159405">
    <property type="component" value="Unassembled WGS sequence"/>
</dbReference>
<dbReference type="InterPro" id="IPR031526">
    <property type="entry name" value="DUF4698"/>
</dbReference>
<dbReference type="Pfam" id="PF15769">
    <property type="entry name" value="DUF4698"/>
    <property type="match status" value="1"/>
</dbReference>
<feature type="compositionally biased region" description="Polar residues" evidence="1">
    <location>
        <begin position="30"/>
        <end position="46"/>
    </location>
</feature>
<proteinExistence type="predicted"/>
<dbReference type="PANTHER" id="PTHR34754">
    <property type="entry name" value="COILED-COIL DOMAIN-CONTAINING PROTEIN 60"/>
    <property type="match status" value="1"/>
</dbReference>
<feature type="region of interest" description="Disordered" evidence="1">
    <location>
        <begin position="170"/>
        <end position="197"/>
    </location>
</feature>
<evidence type="ECO:0000256" key="1">
    <source>
        <dbReference type="SAM" id="MobiDB-lite"/>
    </source>
</evidence>
<feature type="region of interest" description="Disordered" evidence="1">
    <location>
        <begin position="1"/>
        <end position="46"/>
    </location>
</feature>
<feature type="region of interest" description="Disordered" evidence="1">
    <location>
        <begin position="88"/>
        <end position="115"/>
    </location>
</feature>
<name>A0ABN8QPF9_9CNID</name>
<reference evidence="2 3" key="1">
    <citation type="submission" date="2022-05" db="EMBL/GenBank/DDBJ databases">
        <authorList>
            <consortium name="Genoscope - CEA"/>
            <person name="William W."/>
        </authorList>
    </citation>
    <scope>NUCLEOTIDE SEQUENCE [LARGE SCALE GENOMIC DNA]</scope>
</reference>
<organism evidence="2 3">
    <name type="scientific">Porites lobata</name>
    <dbReference type="NCBI Taxonomy" id="104759"/>
    <lineage>
        <taxon>Eukaryota</taxon>
        <taxon>Metazoa</taxon>
        <taxon>Cnidaria</taxon>
        <taxon>Anthozoa</taxon>
        <taxon>Hexacorallia</taxon>
        <taxon>Scleractinia</taxon>
        <taxon>Fungiina</taxon>
        <taxon>Poritidae</taxon>
        <taxon>Porites</taxon>
    </lineage>
</organism>
<dbReference type="PANTHER" id="PTHR34754:SF1">
    <property type="entry name" value="COILED-COIL DOMAIN-CONTAINING PROTEIN 60"/>
    <property type="match status" value="1"/>
</dbReference>
<sequence>MCHIQPQSRGTGNQRSSTDVPGSRMEHDNNLSPHMNTRASFVSDSPSSLFRTGITGTGAIDSRASFVVRKLRVRDTSDKIETWDDLLEAGEKPPSNSQGPWPGMARSGAANEAGARGGVTRTSFLNTAGWKMSFGGMRHRRYGILQSLVNQTQNVATVEQTPLWHQVATSEKNAKDNGNSGTFTKRRVKKSPSKIENSLSGMMSEEFEKIQTKSAERVRSRLNKLNRKERESFVRKVLVLEPSSLYKVDLKRVQQTGRDVSEDYDKEDVKTARWFQDLEREAQELGLQREIKVICLFSKLYPFAIDDVTTIPFAQAKLCLVVQSLPIYELCSLPMMDALKFLLVNILNTSTGTFDEWMNQRKLLPAVKSN</sequence>
<feature type="compositionally biased region" description="Polar residues" evidence="1">
    <location>
        <begin position="170"/>
        <end position="183"/>
    </location>
</feature>
<protein>
    <submittedName>
        <fullName evidence="2">Uncharacterized protein</fullName>
    </submittedName>
</protein>
<feature type="compositionally biased region" description="Polar residues" evidence="1">
    <location>
        <begin position="1"/>
        <end position="20"/>
    </location>
</feature>
<keyword evidence="3" id="KW-1185">Reference proteome</keyword>
<gene>
    <name evidence="2" type="ORF">PLOB_00007303</name>
</gene>
<accession>A0ABN8QPF9</accession>
<comment type="caution">
    <text evidence="2">The sequence shown here is derived from an EMBL/GenBank/DDBJ whole genome shotgun (WGS) entry which is preliminary data.</text>
</comment>
<dbReference type="EMBL" id="CALNXK010000134">
    <property type="protein sequence ID" value="CAH3165745.1"/>
    <property type="molecule type" value="Genomic_DNA"/>
</dbReference>
<evidence type="ECO:0000313" key="3">
    <source>
        <dbReference type="Proteomes" id="UP001159405"/>
    </source>
</evidence>
<evidence type="ECO:0000313" key="2">
    <source>
        <dbReference type="EMBL" id="CAH3165745.1"/>
    </source>
</evidence>